<gene>
    <name evidence="2" type="ORF">MM415A02403_0010</name>
    <name evidence="1" type="ORF">TM448A02367_0004</name>
    <name evidence="3" type="ORF">TM448B02362_0002</name>
</gene>
<name>A0A6H1ZWH3_9ZZZZ</name>
<keyword evidence="1" id="KW-0808">Transferase</keyword>
<proteinExistence type="predicted"/>
<dbReference type="EMBL" id="MT144906">
    <property type="protein sequence ID" value="QJI01209.1"/>
    <property type="molecule type" value="Genomic_DNA"/>
</dbReference>
<dbReference type="Pfam" id="PF13704">
    <property type="entry name" value="Glyco_tranf_2_4"/>
    <property type="match status" value="1"/>
</dbReference>
<dbReference type="AlphaFoldDB" id="A0A6H1ZWH3"/>
<accession>A0A6H1ZWH3</accession>
<dbReference type="EMBL" id="MT142020">
    <property type="protein sequence ID" value="QJA73345.1"/>
    <property type="molecule type" value="Genomic_DNA"/>
</dbReference>
<evidence type="ECO:0000313" key="2">
    <source>
        <dbReference type="EMBL" id="QJA73345.1"/>
    </source>
</evidence>
<dbReference type="GO" id="GO:0016740">
    <property type="term" value="F:transferase activity"/>
    <property type="evidence" value="ECO:0007669"/>
    <property type="project" value="UniProtKB-KW"/>
</dbReference>
<dbReference type="EMBL" id="MT144298">
    <property type="protein sequence ID" value="QJA51914.1"/>
    <property type="molecule type" value="Genomic_DNA"/>
</dbReference>
<evidence type="ECO:0000313" key="1">
    <source>
        <dbReference type="EMBL" id="QJA51914.1"/>
    </source>
</evidence>
<sequence length="257" mass="29730">MAVRGIVKARNEAHILQDTLDSWAPWCSAGIHVYCDACSDHGSTAEIARKHPAVTEVIASDLMDPDRERAEWFNRRLLLCSALRFLGPEDWICYFDADEHVGLLNGDLLQDSTVDCIVVESYDSYITEEDAQLTEWQYHKRRWVGPEWEFSPYFYRTRLPLDFYKPDQRNIDVPKGANTQMGGKVRHWGKGLSVRKFEEKCRYYAEVFGPKYAEKWQARMGHAVHTKSDFGNPLVPWPDVLSGKAQGVWRRRCQLVS</sequence>
<protein>
    <submittedName>
        <fullName evidence="1">Putative glycosyltransferase</fullName>
    </submittedName>
</protein>
<evidence type="ECO:0000313" key="3">
    <source>
        <dbReference type="EMBL" id="QJI01209.1"/>
    </source>
</evidence>
<reference evidence="1" key="1">
    <citation type="submission" date="2020-03" db="EMBL/GenBank/DDBJ databases">
        <title>The deep terrestrial virosphere.</title>
        <authorList>
            <person name="Holmfeldt K."/>
            <person name="Nilsson E."/>
            <person name="Simone D."/>
            <person name="Lopez-Fernandez M."/>
            <person name="Wu X."/>
            <person name="de Brujin I."/>
            <person name="Lundin D."/>
            <person name="Andersson A."/>
            <person name="Bertilsson S."/>
            <person name="Dopson M."/>
        </authorList>
    </citation>
    <scope>NUCLEOTIDE SEQUENCE</scope>
    <source>
        <strain evidence="2">MM415A02403</strain>
        <strain evidence="1">TM448A02367</strain>
        <strain evidence="3">TM448B02362</strain>
    </source>
</reference>
<organism evidence="1">
    <name type="scientific">viral metagenome</name>
    <dbReference type="NCBI Taxonomy" id="1070528"/>
    <lineage>
        <taxon>unclassified sequences</taxon>
        <taxon>metagenomes</taxon>
        <taxon>organismal metagenomes</taxon>
    </lineage>
</organism>